<reference evidence="2 3" key="1">
    <citation type="journal article" date="2015" name="Sci. Rep.">
        <title>The genome of Leishmania panamensis: insights into genomics of the L. (Viannia) subgenus.</title>
        <authorList>
            <person name="Llanes A."/>
            <person name="Restrepo C.M."/>
            <person name="Vecchio G.D."/>
            <person name="Anguizola F.J."/>
            <person name="Lleonart R."/>
        </authorList>
    </citation>
    <scope>NUCLEOTIDE SEQUENCE [LARGE SCALE GENOMIC DNA]</scope>
    <source>
        <strain evidence="2 3">MHOM/PA/94/PSC-1</strain>
    </source>
</reference>
<dbReference type="SUPFAM" id="SSF103657">
    <property type="entry name" value="BAR/IMD domain-like"/>
    <property type="match status" value="1"/>
</dbReference>
<dbReference type="PANTHER" id="PTHR38148">
    <property type="entry name" value="BAR DOMAIN-CONTAINING PROTEIN"/>
    <property type="match status" value="1"/>
</dbReference>
<dbReference type="OrthoDB" id="273225at2759"/>
<organism evidence="2 3">
    <name type="scientific">Leishmania panamensis</name>
    <dbReference type="NCBI Taxonomy" id="5679"/>
    <lineage>
        <taxon>Eukaryota</taxon>
        <taxon>Discoba</taxon>
        <taxon>Euglenozoa</taxon>
        <taxon>Kinetoplastea</taxon>
        <taxon>Metakinetoplastina</taxon>
        <taxon>Trypanosomatida</taxon>
        <taxon>Trypanosomatidae</taxon>
        <taxon>Leishmaniinae</taxon>
        <taxon>Leishmania</taxon>
        <taxon>Leishmania guyanensis species complex</taxon>
    </lineage>
</organism>
<dbReference type="AlphaFoldDB" id="A0A088S8X7"/>
<dbReference type="eggNOG" id="ENOG502SMQ5">
    <property type="taxonomic scope" value="Eukaryota"/>
</dbReference>
<name>A0A088S8X7_LEIPA</name>
<dbReference type="InterPro" id="IPR027267">
    <property type="entry name" value="AH/BAR_dom_sf"/>
</dbReference>
<dbReference type="RefSeq" id="XP_010698793.1">
    <property type="nucleotide sequence ID" value="XM_010700491.1"/>
</dbReference>
<keyword evidence="1" id="KW-0175">Coiled coil</keyword>
<evidence type="ECO:0000313" key="3">
    <source>
        <dbReference type="Proteomes" id="UP000063063"/>
    </source>
</evidence>
<dbReference type="Gene3D" id="1.20.1270.60">
    <property type="entry name" value="Arfaptin homology (AH) domain/BAR domain"/>
    <property type="match status" value="1"/>
</dbReference>
<dbReference type="PANTHER" id="PTHR38148:SF3">
    <property type="entry name" value="BAR DOMAIN-CONTAINING PROTEIN"/>
    <property type="match status" value="1"/>
</dbReference>
<protein>
    <recommendedName>
        <fullName evidence="4">BAR domain-containing protein</fullName>
    </recommendedName>
</protein>
<dbReference type="Proteomes" id="UP000063063">
    <property type="component" value="Chromosome 21"/>
</dbReference>
<evidence type="ECO:0008006" key="4">
    <source>
        <dbReference type="Google" id="ProtNLM"/>
    </source>
</evidence>
<dbReference type="VEuPathDB" id="TriTrypDB:LPMP_210050"/>
<proteinExistence type="predicted"/>
<feature type="coiled-coil region" evidence="1">
    <location>
        <begin position="120"/>
        <end position="181"/>
    </location>
</feature>
<evidence type="ECO:0000313" key="2">
    <source>
        <dbReference type="EMBL" id="AIN98086.1"/>
    </source>
</evidence>
<dbReference type="EMBL" id="CP009390">
    <property type="protein sequence ID" value="AIN98086.1"/>
    <property type="molecule type" value="Genomic_DNA"/>
</dbReference>
<gene>
    <name evidence="2" type="ORF">LPMP_210050</name>
</gene>
<dbReference type="KEGG" id="lpan:LPMP_210050"/>
<evidence type="ECO:0000256" key="1">
    <source>
        <dbReference type="SAM" id="Coils"/>
    </source>
</evidence>
<dbReference type="VEuPathDB" id="TriTrypDB:LPAL13_210005200"/>
<keyword evidence="3" id="KW-1185">Reference proteome</keyword>
<accession>A0A088S8X7</accession>
<sequence>MKKFMLDTRAALGVAPKTIDYDYDEMSVNVKTISHTLSKYLSEIEHMKSACHNLVMAMEGMSKVFDTMTAGNGIPESMKSLAAHYTELARTAQTELLVDYKKVLDDDESITEIRRLVTTCKALETRRNKVRSEYDTYRDAVSKKETVYRRRGKSLSESKVYEGEVARRDSLKAEYEKADKEFKVKYMELSAIKASSYKGAMAVYLESFSQLLTSVEKGMDATKRKIDVVEV</sequence>
<dbReference type="GeneID" id="22574827"/>